<evidence type="ECO:0000256" key="3">
    <source>
        <dbReference type="ARBA" id="ARBA00005133"/>
    </source>
</evidence>
<feature type="active site" description="Proton donor" evidence="9">
    <location>
        <position position="131"/>
    </location>
</feature>
<dbReference type="RefSeq" id="WP_090288626.1">
    <property type="nucleotide sequence ID" value="NZ_FMWO01000103.1"/>
</dbReference>
<evidence type="ECO:0000256" key="11">
    <source>
        <dbReference type="RuleBase" id="RU003658"/>
    </source>
</evidence>
<dbReference type="InterPro" id="IPR023016">
    <property type="entry name" value="HisA/PriA"/>
</dbReference>
<evidence type="ECO:0000256" key="2">
    <source>
        <dbReference type="ARBA" id="ARBA00004496"/>
    </source>
</evidence>
<dbReference type="SUPFAM" id="SSF51366">
    <property type="entry name" value="Ribulose-phoshate binding barrel"/>
    <property type="match status" value="1"/>
</dbReference>
<evidence type="ECO:0000256" key="10">
    <source>
        <dbReference type="RuleBase" id="RU003657"/>
    </source>
</evidence>
<evidence type="ECO:0000256" key="5">
    <source>
        <dbReference type="ARBA" id="ARBA00022490"/>
    </source>
</evidence>
<dbReference type="InterPro" id="IPR013785">
    <property type="entry name" value="Aldolase_TIM"/>
</dbReference>
<proteinExistence type="inferred from homology"/>
<dbReference type="EMBL" id="FMWO01000103">
    <property type="protein sequence ID" value="SCZ87152.1"/>
    <property type="molecule type" value="Genomic_DNA"/>
</dbReference>
<name>A0A1G5SJ84_9PROT</name>
<dbReference type="UniPathway" id="UPA00031">
    <property type="reaction ID" value="UER00009"/>
</dbReference>
<dbReference type="PANTHER" id="PTHR43090:SF2">
    <property type="entry name" value="1-(5-PHOSPHORIBOSYL)-5-[(5-PHOSPHORIBOSYLAMINO)METHYLIDENEAMINO] IMIDAZOLE-4-CARBOXAMIDE ISOMERASE"/>
    <property type="match status" value="1"/>
</dbReference>
<keyword evidence="6 9" id="KW-0028">Amino-acid biosynthesis</keyword>
<organism evidence="12 13">
    <name type="scientific">Nitrosomonas mobilis</name>
    <dbReference type="NCBI Taxonomy" id="51642"/>
    <lineage>
        <taxon>Bacteria</taxon>
        <taxon>Pseudomonadati</taxon>
        <taxon>Pseudomonadota</taxon>
        <taxon>Betaproteobacteria</taxon>
        <taxon>Nitrosomonadales</taxon>
        <taxon>Nitrosomonadaceae</taxon>
        <taxon>Nitrosomonas</taxon>
    </lineage>
</organism>
<protein>
    <recommendedName>
        <fullName evidence="9 11">1-(5-phosphoribosyl)-5-[(5-phosphoribosylamino)methylideneamino] imidazole-4-carboxamide isomerase</fullName>
        <ecNumber evidence="9 11">5.3.1.16</ecNumber>
    </recommendedName>
    <alternativeName>
        <fullName evidence="9">Phosphoribosylformimino-5-aminoimidazole carboxamide ribotide isomerase</fullName>
    </alternativeName>
</protein>
<dbReference type="Gene3D" id="3.20.20.70">
    <property type="entry name" value="Aldolase class I"/>
    <property type="match status" value="1"/>
</dbReference>
<dbReference type="OrthoDB" id="9807749at2"/>
<dbReference type="EC" id="5.3.1.16" evidence="9 11"/>
<dbReference type="AlphaFoldDB" id="A0A1G5SJ84"/>
<dbReference type="HAMAP" id="MF_01014">
    <property type="entry name" value="HisA"/>
    <property type="match status" value="1"/>
</dbReference>
<dbReference type="STRING" id="51642.NSMM_900011"/>
<keyword evidence="7 9" id="KW-0368">Histidine biosynthesis</keyword>
<feature type="active site" description="Proton acceptor" evidence="9">
    <location>
        <position position="8"/>
    </location>
</feature>
<evidence type="ECO:0000256" key="4">
    <source>
        <dbReference type="ARBA" id="ARBA00009667"/>
    </source>
</evidence>
<reference evidence="12 13" key="1">
    <citation type="submission" date="2016-10" db="EMBL/GenBank/DDBJ databases">
        <authorList>
            <person name="de Groot N.N."/>
        </authorList>
    </citation>
    <scope>NUCLEOTIDE SEQUENCE [LARGE SCALE GENOMIC DNA]</scope>
    <source>
        <strain evidence="12">1</strain>
    </source>
</reference>
<dbReference type="InterPro" id="IPR006063">
    <property type="entry name" value="HisA_bact_arch"/>
</dbReference>
<gene>
    <name evidence="9 12" type="primary">hisA</name>
    <name evidence="12" type="ORF">NSMM_900011</name>
</gene>
<dbReference type="Proteomes" id="UP000198729">
    <property type="component" value="Unassembled WGS sequence"/>
</dbReference>
<comment type="subcellular location">
    <subcellularLocation>
        <location evidence="2 9 11">Cytoplasm</location>
    </subcellularLocation>
</comment>
<dbReference type="InterPro" id="IPR011060">
    <property type="entry name" value="RibuloseP-bd_barrel"/>
</dbReference>
<comment type="pathway">
    <text evidence="3 9 11">Amino-acid biosynthesis; L-histidine biosynthesis; L-histidine from 5-phospho-alpha-D-ribose 1-diphosphate: step 4/9.</text>
</comment>
<accession>A0A1G5SJ84</accession>
<evidence type="ECO:0000256" key="9">
    <source>
        <dbReference type="HAMAP-Rule" id="MF_01014"/>
    </source>
</evidence>
<sequence>MLIIPAIDLKDGNCVRLKQGMMEDATIFSEDPATIALRWLDQGARQLHLVDLNGAFAGKPKNSEVIRQIVGAVDGKIPIQLGGGIRDLDTIEHYLDNGISYVIIGTAAVKIPGFLHDACYAFPGQIMVGLDARDGKVAVDGWSKVTGHDIADLARKFQDYGVEAIIHTDIGRDGMMNGMNVQATVALADTLTIPVIASGGITNLEDIKKLCEFESHGIMGAITGRAIYQGSLDFGAAQTLADKLSLLNSKTTSPAR</sequence>
<dbReference type="GO" id="GO:0003949">
    <property type="term" value="F:1-(5-phosphoribosyl)-5-[(5-phosphoribosylamino)methylideneamino]imidazole-4-carboxamide isomerase activity"/>
    <property type="evidence" value="ECO:0007669"/>
    <property type="project" value="UniProtKB-UniRule"/>
</dbReference>
<keyword evidence="13" id="KW-1185">Reference proteome</keyword>
<dbReference type="InterPro" id="IPR044524">
    <property type="entry name" value="Isoase_HisA-like"/>
</dbReference>
<evidence type="ECO:0000256" key="7">
    <source>
        <dbReference type="ARBA" id="ARBA00023102"/>
    </source>
</evidence>
<evidence type="ECO:0000256" key="1">
    <source>
        <dbReference type="ARBA" id="ARBA00000901"/>
    </source>
</evidence>
<dbReference type="InterPro" id="IPR006062">
    <property type="entry name" value="His_biosynth"/>
</dbReference>
<evidence type="ECO:0000256" key="6">
    <source>
        <dbReference type="ARBA" id="ARBA00022605"/>
    </source>
</evidence>
<dbReference type="GO" id="GO:0000105">
    <property type="term" value="P:L-histidine biosynthetic process"/>
    <property type="evidence" value="ECO:0007669"/>
    <property type="project" value="UniProtKB-UniRule"/>
</dbReference>
<comment type="similarity">
    <text evidence="4 9 10">Belongs to the HisA/HisF family.</text>
</comment>
<keyword evidence="5 9" id="KW-0963">Cytoplasm</keyword>
<evidence type="ECO:0000313" key="13">
    <source>
        <dbReference type="Proteomes" id="UP000198729"/>
    </source>
</evidence>
<dbReference type="PANTHER" id="PTHR43090">
    <property type="entry name" value="1-(5-PHOSPHORIBOSYL)-5-[(5-PHOSPHORIBOSYLAMINO)METHYLIDENEAMINO] IMIDAZOLE-4-CARBOXAMIDE ISOMERASE"/>
    <property type="match status" value="1"/>
</dbReference>
<keyword evidence="8 9" id="KW-0413">Isomerase</keyword>
<evidence type="ECO:0000313" key="12">
    <source>
        <dbReference type="EMBL" id="SCZ87152.1"/>
    </source>
</evidence>
<dbReference type="FunFam" id="3.20.20.70:FF:000009">
    <property type="entry name" value="1-(5-phosphoribosyl)-5-[(5-phosphoribosylamino)methylideneamino] imidazole-4-carboxamide isomerase"/>
    <property type="match status" value="1"/>
</dbReference>
<dbReference type="Pfam" id="PF00977">
    <property type="entry name" value="His_biosynth"/>
    <property type="match status" value="1"/>
</dbReference>
<comment type="catalytic activity">
    <reaction evidence="1 9 11">
        <text>1-(5-phospho-beta-D-ribosyl)-5-[(5-phospho-beta-D-ribosylamino)methylideneamino]imidazole-4-carboxamide = 5-[(5-phospho-1-deoxy-D-ribulos-1-ylimino)methylamino]-1-(5-phospho-beta-D-ribosyl)imidazole-4-carboxamide</text>
        <dbReference type="Rhea" id="RHEA:15469"/>
        <dbReference type="ChEBI" id="CHEBI:58435"/>
        <dbReference type="ChEBI" id="CHEBI:58525"/>
        <dbReference type="EC" id="5.3.1.16"/>
    </reaction>
</comment>
<evidence type="ECO:0000256" key="8">
    <source>
        <dbReference type="ARBA" id="ARBA00023235"/>
    </source>
</evidence>
<dbReference type="CDD" id="cd04732">
    <property type="entry name" value="HisA"/>
    <property type="match status" value="1"/>
</dbReference>
<dbReference type="GO" id="GO:0000162">
    <property type="term" value="P:L-tryptophan biosynthetic process"/>
    <property type="evidence" value="ECO:0007669"/>
    <property type="project" value="TreeGrafter"/>
</dbReference>
<dbReference type="NCBIfam" id="TIGR00007">
    <property type="entry name" value="1-(5-phosphoribosyl)-5-[(5-phosphoribosylamino)methylideneamino]imidazole-4-carboxamide isomerase"/>
    <property type="match status" value="1"/>
</dbReference>
<dbReference type="GO" id="GO:0005737">
    <property type="term" value="C:cytoplasm"/>
    <property type="evidence" value="ECO:0007669"/>
    <property type="project" value="UniProtKB-SubCell"/>
</dbReference>